<comment type="function">
    <text evidence="5">May be involved in the reorganization of actin cytoskeleton mediated by RND1, RND2 and RND3. Promotes RHOA activation mediated by GNA12 and GNA13.</text>
</comment>
<reference evidence="15" key="1">
    <citation type="submission" date="2020-10" db="EMBL/GenBank/DDBJ databases">
        <title>Chromosome-scale genome assembly of the Allis shad, Alosa alosa.</title>
        <authorList>
            <person name="Margot Z."/>
            <person name="Christophe K."/>
            <person name="Cabau C."/>
            <person name="Louis A."/>
            <person name="Berthelot C."/>
            <person name="Parey E."/>
            <person name="Roest Crollius H."/>
            <person name="Montfort J."/>
            <person name="Robinson-Rechavi M."/>
            <person name="Bucao C."/>
            <person name="Bouchez O."/>
            <person name="Gislard M."/>
            <person name="Lluch J."/>
            <person name="Milhes M."/>
            <person name="Lampietro C."/>
            <person name="Lopez Roques C."/>
            <person name="Donnadieu C."/>
            <person name="Braasch I."/>
            <person name="Desvignes T."/>
            <person name="Postlethwait J."/>
            <person name="Bobe J."/>
            <person name="Guiguen Y."/>
        </authorList>
    </citation>
    <scope>NUCLEOTIDE SEQUENCE</scope>
    <source>
        <strain evidence="15">M-15738</strain>
        <tissue evidence="15">Blood</tissue>
    </source>
</reference>
<dbReference type="InterPro" id="IPR012989">
    <property type="entry name" value="SEP_domain"/>
</dbReference>
<protein>
    <recommendedName>
        <fullName evidence="7">UBX domain-containing protein 11</fullName>
    </recommendedName>
    <alternativeName>
        <fullName evidence="9">Socius</fullName>
    </alternativeName>
    <alternativeName>
        <fullName evidence="8">UBX domain-containing protein 5</fullName>
    </alternativeName>
</protein>
<dbReference type="SMART" id="SM00166">
    <property type="entry name" value="UBX"/>
    <property type="match status" value="1"/>
</dbReference>
<sequence length="516" mass="57729">MYVTDGVVRAGVGCWLNVANDNQVALASLFKMSSPLSLLGKTRRAPLPGSLDEGRKRVPLKQSSSIENELGVLKDILSRRCHSNRSNADGAASSKMSQRGRAADYPPPTDFELMSTMMQKLAQLEIKVKAQALDIQRKEKTIAVLEEKLKFQKKSKEQNCEEELVEKCHNLQKQVWEMEQFLADYGMIWIGNNCDRRADEPSSDMDDADKHTKQSLWEPATSRAGEFRMNFDLVLANIRELNVLAGEGESYVKAVPGGAQLAQRTPIPLQLYSNGIVMFSGPFRSYDEPSTQQCMQDLMDGYFPSELQERFPDGVPFQVQDRREEVYKDRREQKDFPGKGQLVCEASSETSAQSLDTTQGTSCASGKAVSTEQFLRKLPKTVIKAGKVIDIRDSLRNHLKGSAVEEQHPSVIIVDTPALQTLHERLDEPDRTACDPDGDISTLRVKSENGEKTFVLKMHITQTVGDLRQYLDKHRCSGSSPYNIISVFPRRRYDDDTQTLAACGLTPSAALLLQPY</sequence>
<evidence type="ECO:0000259" key="14">
    <source>
        <dbReference type="PROSITE" id="PS51399"/>
    </source>
</evidence>
<evidence type="ECO:0000256" key="1">
    <source>
        <dbReference type="ARBA" id="ARBA00004245"/>
    </source>
</evidence>
<dbReference type="EMBL" id="JADWDJ010000013">
    <property type="protein sequence ID" value="KAG5271383.1"/>
    <property type="molecule type" value="Genomic_DNA"/>
</dbReference>
<evidence type="ECO:0000256" key="9">
    <source>
        <dbReference type="ARBA" id="ARBA00081109"/>
    </source>
</evidence>
<dbReference type="Gene3D" id="3.10.20.90">
    <property type="entry name" value="Phosphatidylinositol 3-kinase Catalytic Subunit, Chain A, domain 1"/>
    <property type="match status" value="1"/>
</dbReference>
<dbReference type="GO" id="GO:0043130">
    <property type="term" value="F:ubiquitin binding"/>
    <property type="evidence" value="ECO:0007669"/>
    <property type="project" value="TreeGrafter"/>
</dbReference>
<evidence type="ECO:0000256" key="6">
    <source>
        <dbReference type="ARBA" id="ARBA00062345"/>
    </source>
</evidence>
<dbReference type="PANTHER" id="PTHR23333:SF4">
    <property type="entry name" value="UBX DOMAIN-CONTAINING PROTEIN 11"/>
    <property type="match status" value="1"/>
</dbReference>
<accession>A0AAV6G8D8</accession>
<gene>
    <name evidence="15" type="ORF">AALO_G00179080</name>
</gene>
<comment type="subunit">
    <text evidence="6">Interacts with GNA12, GNA13, RND1, RND2 and RND3.</text>
</comment>
<evidence type="ECO:0000256" key="11">
    <source>
        <dbReference type="SAM" id="MobiDB-lite"/>
    </source>
</evidence>
<evidence type="ECO:0000313" key="16">
    <source>
        <dbReference type="Proteomes" id="UP000823561"/>
    </source>
</evidence>
<evidence type="ECO:0000256" key="8">
    <source>
        <dbReference type="ARBA" id="ARBA00075811"/>
    </source>
</evidence>
<evidence type="ECO:0000256" key="2">
    <source>
        <dbReference type="ARBA" id="ARBA00022490"/>
    </source>
</evidence>
<feature type="region of interest" description="Disordered" evidence="11">
    <location>
        <begin position="41"/>
        <end position="62"/>
    </location>
</feature>
<evidence type="ECO:0000259" key="12">
    <source>
        <dbReference type="PROSITE" id="PS50033"/>
    </source>
</evidence>
<dbReference type="PANTHER" id="PTHR23333">
    <property type="entry name" value="UBX DOMAIN CONTAINING PROTEIN"/>
    <property type="match status" value="1"/>
</dbReference>
<evidence type="ECO:0000256" key="5">
    <source>
        <dbReference type="ARBA" id="ARBA00059434"/>
    </source>
</evidence>
<dbReference type="InterPro" id="IPR029071">
    <property type="entry name" value="Ubiquitin-like_domsf"/>
</dbReference>
<dbReference type="Gene3D" id="3.30.420.210">
    <property type="entry name" value="SEP domain"/>
    <property type="match status" value="1"/>
</dbReference>
<dbReference type="SMART" id="SM00553">
    <property type="entry name" value="SEP"/>
    <property type="match status" value="1"/>
</dbReference>
<organism evidence="15 16">
    <name type="scientific">Alosa alosa</name>
    <name type="common">allis shad</name>
    <dbReference type="NCBI Taxonomy" id="278164"/>
    <lineage>
        <taxon>Eukaryota</taxon>
        <taxon>Metazoa</taxon>
        <taxon>Chordata</taxon>
        <taxon>Craniata</taxon>
        <taxon>Vertebrata</taxon>
        <taxon>Euteleostomi</taxon>
        <taxon>Actinopterygii</taxon>
        <taxon>Neopterygii</taxon>
        <taxon>Teleostei</taxon>
        <taxon>Clupei</taxon>
        <taxon>Clupeiformes</taxon>
        <taxon>Clupeoidei</taxon>
        <taxon>Clupeidae</taxon>
        <taxon>Alosa</taxon>
    </lineage>
</organism>
<feature type="coiled-coil region" evidence="10">
    <location>
        <begin position="121"/>
        <end position="155"/>
    </location>
</feature>
<feature type="domain" description="UBX" evidence="12">
    <location>
        <begin position="436"/>
        <end position="513"/>
    </location>
</feature>
<name>A0AAV6G8D8_9TELE</name>
<dbReference type="PROSITE" id="PS51399">
    <property type="entry name" value="SEP"/>
    <property type="match status" value="1"/>
</dbReference>
<evidence type="ECO:0000256" key="4">
    <source>
        <dbReference type="ARBA" id="ARBA00023212"/>
    </source>
</evidence>
<dbReference type="SUPFAM" id="SSF102848">
    <property type="entry name" value="NSFL1 (p97 ATPase) cofactor p47, SEP domain"/>
    <property type="match status" value="1"/>
</dbReference>
<evidence type="ECO:0000259" key="13">
    <source>
        <dbReference type="PROSITE" id="PS50053"/>
    </source>
</evidence>
<evidence type="ECO:0000256" key="10">
    <source>
        <dbReference type="SAM" id="Coils"/>
    </source>
</evidence>
<evidence type="ECO:0000256" key="7">
    <source>
        <dbReference type="ARBA" id="ARBA00073759"/>
    </source>
</evidence>
<feature type="region of interest" description="Disordered" evidence="11">
    <location>
        <begin position="84"/>
        <end position="106"/>
    </location>
</feature>
<dbReference type="Pfam" id="PF00789">
    <property type="entry name" value="UBX"/>
    <property type="match status" value="1"/>
</dbReference>
<comment type="subcellular location">
    <subcellularLocation>
        <location evidence="1">Cytoplasm</location>
        <location evidence="1">Cytoskeleton</location>
    </subcellularLocation>
</comment>
<proteinExistence type="predicted"/>
<dbReference type="Pfam" id="PF08059">
    <property type="entry name" value="SEP"/>
    <property type="match status" value="1"/>
</dbReference>
<dbReference type="FunFam" id="3.30.420.210:FF:000003">
    <property type="entry name" value="UBX domain protein 11"/>
    <property type="match status" value="1"/>
</dbReference>
<dbReference type="SUPFAM" id="SSF54236">
    <property type="entry name" value="Ubiquitin-like"/>
    <property type="match status" value="1"/>
</dbReference>
<feature type="domain" description="Ubiquitin-like" evidence="13">
    <location>
        <begin position="441"/>
        <end position="513"/>
    </location>
</feature>
<dbReference type="InterPro" id="IPR001012">
    <property type="entry name" value="UBX_dom"/>
</dbReference>
<dbReference type="GO" id="GO:0005856">
    <property type="term" value="C:cytoskeleton"/>
    <property type="evidence" value="ECO:0007669"/>
    <property type="project" value="UniProtKB-SubCell"/>
</dbReference>
<keyword evidence="16" id="KW-1185">Reference proteome</keyword>
<dbReference type="CDD" id="cd17077">
    <property type="entry name" value="UBX_UBXN11"/>
    <property type="match status" value="1"/>
</dbReference>
<evidence type="ECO:0000256" key="3">
    <source>
        <dbReference type="ARBA" id="ARBA00023054"/>
    </source>
</evidence>
<dbReference type="PROSITE" id="PS50053">
    <property type="entry name" value="UBIQUITIN_2"/>
    <property type="match status" value="1"/>
</dbReference>
<dbReference type="GO" id="GO:0043161">
    <property type="term" value="P:proteasome-mediated ubiquitin-dependent protein catabolic process"/>
    <property type="evidence" value="ECO:0007669"/>
    <property type="project" value="TreeGrafter"/>
</dbReference>
<feature type="domain" description="SEP" evidence="14">
    <location>
        <begin position="264"/>
        <end position="328"/>
    </location>
</feature>
<keyword evidence="2" id="KW-0963">Cytoplasm</keyword>
<keyword evidence="4" id="KW-0206">Cytoskeleton</keyword>
<dbReference type="AlphaFoldDB" id="A0AAV6G8D8"/>
<dbReference type="InterPro" id="IPR036241">
    <property type="entry name" value="NSFL1C_SEP_dom_sf"/>
</dbReference>
<keyword evidence="3 10" id="KW-0175">Coiled coil</keyword>
<dbReference type="Proteomes" id="UP000823561">
    <property type="component" value="Chromosome 13"/>
</dbReference>
<evidence type="ECO:0000313" key="15">
    <source>
        <dbReference type="EMBL" id="KAG5271383.1"/>
    </source>
</evidence>
<dbReference type="PROSITE" id="PS50033">
    <property type="entry name" value="UBX"/>
    <property type="match status" value="1"/>
</dbReference>
<comment type="caution">
    <text evidence="15">The sequence shown here is derived from an EMBL/GenBank/DDBJ whole genome shotgun (WGS) entry which is preliminary data.</text>
</comment>
<dbReference type="InterPro" id="IPR000626">
    <property type="entry name" value="Ubiquitin-like_dom"/>
</dbReference>